<dbReference type="Proteomes" id="UP000219564">
    <property type="component" value="Unassembled WGS sequence"/>
</dbReference>
<protein>
    <submittedName>
        <fullName evidence="4">Cytosine deaminase</fullName>
    </submittedName>
</protein>
<dbReference type="GO" id="GO:0008270">
    <property type="term" value="F:zinc ion binding"/>
    <property type="evidence" value="ECO:0007669"/>
    <property type="project" value="InterPro"/>
</dbReference>
<feature type="domain" description="CMP/dCMP-type deaminase" evidence="3">
    <location>
        <begin position="5"/>
        <end position="137"/>
    </location>
</feature>
<dbReference type="EMBL" id="OBKZ01000010">
    <property type="protein sequence ID" value="SOB50649.1"/>
    <property type="molecule type" value="Genomic_DNA"/>
</dbReference>
<proteinExistence type="predicted"/>
<dbReference type="AlphaFoldDB" id="A0AAX2H3X7"/>
<comment type="caution">
    <text evidence="4">The sequence shown here is derived from an EMBL/GenBank/DDBJ whole genome shotgun (WGS) entry which is preliminary data.</text>
</comment>
<gene>
    <name evidence="4" type="ORF">PLUA15_180100</name>
</gene>
<evidence type="ECO:0000313" key="5">
    <source>
        <dbReference type="Proteomes" id="UP000219564"/>
    </source>
</evidence>
<dbReference type="RefSeq" id="WP_047277989.1">
    <property type="nucleotide sequence ID" value="NZ_LCYZ01000011.1"/>
</dbReference>
<organism evidence="4 5">
    <name type="scientific">Pseudomonas lundensis</name>
    <dbReference type="NCBI Taxonomy" id="86185"/>
    <lineage>
        <taxon>Bacteria</taxon>
        <taxon>Pseudomonadati</taxon>
        <taxon>Pseudomonadota</taxon>
        <taxon>Gammaproteobacteria</taxon>
        <taxon>Pseudomonadales</taxon>
        <taxon>Pseudomonadaceae</taxon>
        <taxon>Pseudomonas</taxon>
    </lineage>
</organism>
<dbReference type="PROSITE" id="PS51747">
    <property type="entry name" value="CYT_DCMP_DEAMINASES_2"/>
    <property type="match status" value="1"/>
</dbReference>
<accession>A0AAX2H3X7</accession>
<sequence length="421" mass="44622">MTTVTNAQEAVGVAASESVNAAYQKTFAVGGAIIDNATKKIIAAMHNNVLMPYPPASGTTRFLPHDPTAHGERQLVDWYYENAAALKLPPAQQLTIVTTLDPCAMCAGSLLTAGFNVAVSAIDTYAGINYNSAFDFPTLPLHIREQAQKSWAYYAVAPPFSRAFTGSTTPVFAGQTIDSLLYCLTSSIFEASVNTVRESSNNSGIEPAHLKNPASLPANSPVRQALTALSDQALTTVSPSPRNPGAELSAPLIAVAQQAQLNGGAFNAVALLDPFGNLLTCLGGSEKQSPIRTAFMETTRGYAVLRWKLMNDPSPEVRAEAEQYLTHPKYGTFVFLYAPDPATPQAVMTLGAYGSTMEGPVPQSYPSNFQYVLLPASTTAQAVSELAQTLPPFYTQSVQVAPAQVLSEALIASAQQGGCKH</sequence>
<dbReference type="Pfam" id="PF00383">
    <property type="entry name" value="dCMP_cyt_deam_1"/>
    <property type="match status" value="1"/>
</dbReference>
<reference evidence="4 5" key="1">
    <citation type="submission" date="2017-08" db="EMBL/GenBank/DDBJ databases">
        <authorList>
            <person name="Chaillou S."/>
        </authorList>
    </citation>
    <scope>NUCLEOTIDE SEQUENCE [LARGE SCALE GENOMIC DNA]</scope>
    <source>
        <strain evidence="4 5">MFPA15A1205</strain>
    </source>
</reference>
<evidence type="ECO:0000256" key="2">
    <source>
        <dbReference type="ARBA" id="ARBA00022833"/>
    </source>
</evidence>
<dbReference type="InterPro" id="IPR002125">
    <property type="entry name" value="CMP_dCMP_dom"/>
</dbReference>
<dbReference type="PROSITE" id="PS00903">
    <property type="entry name" value="CYT_DCMP_DEAMINASES_1"/>
    <property type="match status" value="1"/>
</dbReference>
<dbReference type="Gene3D" id="3.40.140.10">
    <property type="entry name" value="Cytidine Deaminase, domain 2"/>
    <property type="match status" value="1"/>
</dbReference>
<evidence type="ECO:0000313" key="4">
    <source>
        <dbReference type="EMBL" id="SOB50649.1"/>
    </source>
</evidence>
<keyword evidence="2" id="KW-0862">Zinc</keyword>
<evidence type="ECO:0000259" key="3">
    <source>
        <dbReference type="PROSITE" id="PS51747"/>
    </source>
</evidence>
<dbReference type="InterPro" id="IPR016192">
    <property type="entry name" value="APOBEC/CMP_deaminase_Zn-bd"/>
</dbReference>
<dbReference type="SUPFAM" id="SSF53927">
    <property type="entry name" value="Cytidine deaminase-like"/>
    <property type="match status" value="1"/>
</dbReference>
<keyword evidence="1" id="KW-0479">Metal-binding</keyword>
<evidence type="ECO:0000256" key="1">
    <source>
        <dbReference type="ARBA" id="ARBA00022723"/>
    </source>
</evidence>
<name>A0AAX2H3X7_9PSED</name>
<dbReference type="GO" id="GO:0016787">
    <property type="term" value="F:hydrolase activity"/>
    <property type="evidence" value="ECO:0007669"/>
    <property type="project" value="InterPro"/>
</dbReference>
<dbReference type="InterPro" id="IPR016193">
    <property type="entry name" value="Cytidine_deaminase-like"/>
</dbReference>